<evidence type="ECO:0000313" key="1">
    <source>
        <dbReference type="EMBL" id="GMH15257.1"/>
    </source>
</evidence>
<accession>A0AAD3SRR6</accession>
<reference evidence="1" key="1">
    <citation type="submission" date="2023-05" db="EMBL/GenBank/DDBJ databases">
        <title>Nepenthes gracilis genome sequencing.</title>
        <authorList>
            <person name="Fukushima K."/>
        </authorList>
    </citation>
    <scope>NUCLEOTIDE SEQUENCE</scope>
    <source>
        <strain evidence="1">SING2019-196</strain>
    </source>
</reference>
<dbReference type="Proteomes" id="UP001279734">
    <property type="component" value="Unassembled WGS sequence"/>
</dbReference>
<dbReference type="EMBL" id="BSYO01000015">
    <property type="protein sequence ID" value="GMH15257.1"/>
    <property type="molecule type" value="Genomic_DNA"/>
</dbReference>
<protein>
    <submittedName>
        <fullName evidence="1">Uncharacterized protein</fullName>
    </submittedName>
</protein>
<gene>
    <name evidence="1" type="ORF">Nepgr_017098</name>
</gene>
<organism evidence="1 2">
    <name type="scientific">Nepenthes gracilis</name>
    <name type="common">Slender pitcher plant</name>
    <dbReference type="NCBI Taxonomy" id="150966"/>
    <lineage>
        <taxon>Eukaryota</taxon>
        <taxon>Viridiplantae</taxon>
        <taxon>Streptophyta</taxon>
        <taxon>Embryophyta</taxon>
        <taxon>Tracheophyta</taxon>
        <taxon>Spermatophyta</taxon>
        <taxon>Magnoliopsida</taxon>
        <taxon>eudicotyledons</taxon>
        <taxon>Gunneridae</taxon>
        <taxon>Pentapetalae</taxon>
        <taxon>Caryophyllales</taxon>
        <taxon>Nepenthaceae</taxon>
        <taxon>Nepenthes</taxon>
    </lineage>
</organism>
<comment type="caution">
    <text evidence="1">The sequence shown here is derived from an EMBL/GenBank/DDBJ whole genome shotgun (WGS) entry which is preliminary data.</text>
</comment>
<evidence type="ECO:0000313" key="2">
    <source>
        <dbReference type="Proteomes" id="UP001279734"/>
    </source>
</evidence>
<name>A0AAD3SRR6_NEPGR</name>
<keyword evidence="2" id="KW-1185">Reference proteome</keyword>
<sequence>MEREAHRLPSLRKLDVTKERRLRISIVRVQALHFRCLLKVPQVRMVAVMLEVVECSSKNLMVSGSSLAVEIGGNKHLSGMSRLSIMLPKFDENTGIGGCVGVFAHSQL</sequence>
<dbReference type="AlphaFoldDB" id="A0AAD3SRR6"/>
<proteinExistence type="predicted"/>